<dbReference type="SUPFAM" id="SSF53098">
    <property type="entry name" value="Ribonuclease H-like"/>
    <property type="match status" value="1"/>
</dbReference>
<dbReference type="InterPro" id="IPR038717">
    <property type="entry name" value="Tc1-like_DDE_dom"/>
</dbReference>
<accession>A0A426T7X4</accession>
<dbReference type="RefSeq" id="WP_061756377.1">
    <property type="nucleotide sequence ID" value="NZ_CEEX01000418.1"/>
</dbReference>
<evidence type="ECO:0000313" key="2">
    <source>
        <dbReference type="Proteomes" id="UP000594569"/>
    </source>
</evidence>
<dbReference type="InterPro" id="IPR012337">
    <property type="entry name" value="RNaseH-like_sf"/>
</dbReference>
<dbReference type="AlphaFoldDB" id="A0A426T7X4"/>
<reference evidence="1 2" key="1">
    <citation type="submission" date="2020-12" db="EMBL/GenBank/DDBJ databases">
        <title>Nonconservative transfer and diversity of a new family of integrative and conjugative elements associated with antibiotic resistance in zoonotic pathogen Streptococcus suis.</title>
        <authorList>
            <person name="Huang J."/>
        </authorList>
    </citation>
    <scope>NUCLEOTIDE SEQUENCE [LARGE SCALE GENOMIC DNA]</scope>
    <source>
        <strain evidence="1 2">YZDH1</strain>
    </source>
</reference>
<dbReference type="Gene3D" id="3.30.420.10">
    <property type="entry name" value="Ribonuclease H-like superfamily/Ribonuclease H"/>
    <property type="match status" value="1"/>
</dbReference>
<dbReference type="EMBL" id="CP065430">
    <property type="protein sequence ID" value="QPO27708.1"/>
    <property type="molecule type" value="Genomic_DNA"/>
</dbReference>
<dbReference type="InterPro" id="IPR036397">
    <property type="entry name" value="RNaseH_sf"/>
</dbReference>
<evidence type="ECO:0000313" key="1">
    <source>
        <dbReference type="EMBL" id="QPO27708.1"/>
    </source>
</evidence>
<organism evidence="1 2">
    <name type="scientific">Streptococcus suis</name>
    <dbReference type="NCBI Taxonomy" id="1307"/>
    <lineage>
        <taxon>Bacteria</taxon>
        <taxon>Bacillati</taxon>
        <taxon>Bacillota</taxon>
        <taxon>Bacilli</taxon>
        <taxon>Lactobacillales</taxon>
        <taxon>Streptococcaceae</taxon>
        <taxon>Streptococcus</taxon>
    </lineage>
</organism>
<dbReference type="Pfam" id="PF13358">
    <property type="entry name" value="DDE_3"/>
    <property type="match status" value="1"/>
</dbReference>
<dbReference type="PANTHER" id="PTHR46564">
    <property type="entry name" value="TRANSPOSASE"/>
    <property type="match status" value="1"/>
</dbReference>
<proteinExistence type="predicted"/>
<name>A0A426T7X4_STRSU</name>
<dbReference type="GO" id="GO:0003676">
    <property type="term" value="F:nucleic acid binding"/>
    <property type="evidence" value="ECO:0007669"/>
    <property type="project" value="InterPro"/>
</dbReference>
<gene>
    <name evidence="1" type="ORF">I5V48_01630</name>
</gene>
<dbReference type="Proteomes" id="UP000594569">
    <property type="component" value="Chromosome"/>
</dbReference>
<dbReference type="PANTHER" id="PTHR46564:SF1">
    <property type="entry name" value="TRANSPOSASE"/>
    <property type="match status" value="1"/>
</dbReference>
<protein>
    <submittedName>
        <fullName evidence="1">IS630 family transposase</fullName>
    </submittedName>
</protein>
<sequence length="159" mass="18588">MLQLLSGYPIIYIDETGIDTYLTRPRARAPRRHKVLEKISGRRFERISVVAGQIGNQFVAPMIYKESMTSDFFMKWFSEELLPSLSETHVIVMDNATFHPKKQLDELCIEHHHFFLPLPPYSPELNPIETAWANLKKAIIELLPQFESINESLDYYFKT</sequence>